<dbReference type="Proteomes" id="UP001597183">
    <property type="component" value="Unassembled WGS sequence"/>
</dbReference>
<evidence type="ECO:0000259" key="2">
    <source>
        <dbReference type="Pfam" id="PF16927"/>
    </source>
</evidence>
<dbReference type="Pfam" id="PF16927">
    <property type="entry name" value="HisKA_7TM"/>
    <property type="match status" value="1"/>
</dbReference>
<dbReference type="InterPro" id="IPR031621">
    <property type="entry name" value="HisKA_7TM"/>
</dbReference>
<accession>A0ABW4APT8</accession>
<reference evidence="4" key="1">
    <citation type="journal article" date="2019" name="Int. J. Syst. Evol. Microbiol.">
        <title>The Global Catalogue of Microorganisms (GCM) 10K type strain sequencing project: providing services to taxonomists for standard genome sequencing and annotation.</title>
        <authorList>
            <consortium name="The Broad Institute Genomics Platform"/>
            <consortium name="The Broad Institute Genome Sequencing Center for Infectious Disease"/>
            <person name="Wu L."/>
            <person name="Ma J."/>
        </authorList>
    </citation>
    <scope>NUCLEOTIDE SEQUENCE [LARGE SCALE GENOMIC DNA]</scope>
    <source>
        <strain evidence="4">CCM 7526</strain>
    </source>
</reference>
<organism evidence="3 4">
    <name type="scientific">Actinoplanes sichuanensis</name>
    <dbReference type="NCBI Taxonomy" id="512349"/>
    <lineage>
        <taxon>Bacteria</taxon>
        <taxon>Bacillati</taxon>
        <taxon>Actinomycetota</taxon>
        <taxon>Actinomycetes</taxon>
        <taxon>Micromonosporales</taxon>
        <taxon>Micromonosporaceae</taxon>
        <taxon>Actinoplanes</taxon>
    </lineage>
</organism>
<comment type="caution">
    <text evidence="3">The sequence shown here is derived from an EMBL/GenBank/DDBJ whole genome shotgun (WGS) entry which is preliminary data.</text>
</comment>
<feature type="domain" description="Histidine kinase N-terminal 7TM region" evidence="2">
    <location>
        <begin position="14"/>
        <end position="82"/>
    </location>
</feature>
<feature type="transmembrane region" description="Helical" evidence="1">
    <location>
        <begin position="33"/>
        <end position="51"/>
    </location>
</feature>
<evidence type="ECO:0000313" key="3">
    <source>
        <dbReference type="EMBL" id="MFD1372288.1"/>
    </source>
</evidence>
<name>A0ABW4APT8_9ACTN</name>
<dbReference type="EMBL" id="JBHTMK010000055">
    <property type="protein sequence ID" value="MFD1372288.1"/>
    <property type="molecule type" value="Genomic_DNA"/>
</dbReference>
<evidence type="ECO:0000256" key="1">
    <source>
        <dbReference type="SAM" id="Phobius"/>
    </source>
</evidence>
<keyword evidence="1" id="KW-0472">Membrane</keyword>
<feature type="transmembrane region" description="Helical" evidence="1">
    <location>
        <begin position="6"/>
        <end position="26"/>
    </location>
</feature>
<keyword evidence="4" id="KW-1185">Reference proteome</keyword>
<evidence type="ECO:0000313" key="4">
    <source>
        <dbReference type="Proteomes" id="UP001597183"/>
    </source>
</evidence>
<dbReference type="RefSeq" id="WP_317797420.1">
    <property type="nucleotide sequence ID" value="NZ_AP028461.1"/>
</dbReference>
<keyword evidence="1" id="KW-1133">Transmembrane helix</keyword>
<proteinExistence type="predicted"/>
<gene>
    <name evidence="3" type="ORF">ACFQ5G_43790</name>
</gene>
<sequence length="98" mass="10388">MLQWQAYALFPLSGTVISAVAACLAWHRRRSTPAAMALLVVMSGLVLWAGTDAIGSLSTDLTTRTNLALARFPGTSAAALGFCRLCRTLSDRTCTTTP</sequence>
<protein>
    <recommendedName>
        <fullName evidence="2">Histidine kinase N-terminal 7TM region domain-containing protein</fullName>
    </recommendedName>
</protein>
<keyword evidence="1" id="KW-0812">Transmembrane</keyword>